<geneLocation type="plasmid" evidence="1 2">
    <name>pBRH01</name>
</geneLocation>
<accession>E5AUG6</accession>
<dbReference type="HOGENOM" id="CLU_3023273_0_0_4"/>
<evidence type="ECO:0000313" key="2">
    <source>
        <dbReference type="Proteomes" id="UP000007437"/>
    </source>
</evidence>
<gene>
    <name evidence="1" type="ordered locus">RBRH_01911</name>
</gene>
<organism evidence="1 2">
    <name type="scientific">Mycetohabitans rhizoxinica (strain DSM 19002 / CIP 109453 / HKI 454)</name>
    <name type="common">Paraburkholderia rhizoxinica</name>
    <dbReference type="NCBI Taxonomy" id="882378"/>
    <lineage>
        <taxon>Bacteria</taxon>
        <taxon>Pseudomonadati</taxon>
        <taxon>Pseudomonadota</taxon>
        <taxon>Betaproteobacteria</taxon>
        <taxon>Burkholderiales</taxon>
        <taxon>Burkholderiaceae</taxon>
        <taxon>Mycetohabitans</taxon>
    </lineage>
</organism>
<evidence type="ECO:0000313" key="1">
    <source>
        <dbReference type="EMBL" id="CBW76740.1"/>
    </source>
</evidence>
<proteinExistence type="predicted"/>
<dbReference type="EMBL" id="FR687360">
    <property type="protein sequence ID" value="CBW76740.1"/>
    <property type="molecule type" value="Genomic_DNA"/>
</dbReference>
<dbReference type="AlphaFoldDB" id="E5AUG6"/>
<keyword evidence="1" id="KW-0614">Plasmid</keyword>
<protein>
    <submittedName>
        <fullName evidence="1">Transposase</fullName>
    </submittedName>
</protein>
<dbReference type="Proteomes" id="UP000007437">
    <property type="component" value="Plasmid pBRH01"/>
</dbReference>
<sequence>MRAVVYEFADSRAGEHARQFLGDWRDLKNVLKRLPIHRADDIATLLPHCLAPAPA</sequence>
<reference evidence="1 2" key="1">
    <citation type="journal article" date="2011" name="J. Bacteriol.">
        <title>Complete genome sequence of Burkholderia rhizoxinica, an endosymbiont of Rhizopus microsporus.</title>
        <authorList>
            <person name="Lackner G."/>
            <person name="Moebius N."/>
            <person name="Partida-Martinez L."/>
            <person name="Hertweck C."/>
        </authorList>
    </citation>
    <scope>NUCLEOTIDE SEQUENCE [LARGE SCALE GENOMIC DNA]</scope>
    <source>
        <strain evidence="2">DSM 19002 / CIP 109453 / HKI 454</strain>
        <plasmid evidence="1 2">pBRH01</plasmid>
    </source>
</reference>
<name>E5AUG6_MYCRK</name>
<dbReference type="KEGG" id="brh:RBRH_01911"/>